<sequence length="105" mass="11526">MIHSHSDRDNSKMKQNYNFLDVRGILAAIKDYAHFVRNRCGAQCSRLSRISFDMPMQAPLAAGRGGAAPAPGHAIAPFRLVRHHSPIAFLSLDSERSTPGDRQAA</sequence>
<protein>
    <submittedName>
        <fullName evidence="1">Uncharacterized protein</fullName>
    </submittedName>
</protein>
<proteinExistence type="predicted"/>
<dbReference type="Proteomes" id="UP000299102">
    <property type="component" value="Unassembled WGS sequence"/>
</dbReference>
<keyword evidence="2" id="KW-1185">Reference proteome</keyword>
<evidence type="ECO:0000313" key="2">
    <source>
        <dbReference type="Proteomes" id="UP000299102"/>
    </source>
</evidence>
<dbReference type="EMBL" id="BGZK01000074">
    <property type="protein sequence ID" value="GBP15813.1"/>
    <property type="molecule type" value="Genomic_DNA"/>
</dbReference>
<gene>
    <name evidence="1" type="ORF">EVAR_93986_1</name>
</gene>
<organism evidence="1 2">
    <name type="scientific">Eumeta variegata</name>
    <name type="common">Bagworm moth</name>
    <name type="synonym">Eumeta japonica</name>
    <dbReference type="NCBI Taxonomy" id="151549"/>
    <lineage>
        <taxon>Eukaryota</taxon>
        <taxon>Metazoa</taxon>
        <taxon>Ecdysozoa</taxon>
        <taxon>Arthropoda</taxon>
        <taxon>Hexapoda</taxon>
        <taxon>Insecta</taxon>
        <taxon>Pterygota</taxon>
        <taxon>Neoptera</taxon>
        <taxon>Endopterygota</taxon>
        <taxon>Lepidoptera</taxon>
        <taxon>Glossata</taxon>
        <taxon>Ditrysia</taxon>
        <taxon>Tineoidea</taxon>
        <taxon>Psychidae</taxon>
        <taxon>Oiketicinae</taxon>
        <taxon>Eumeta</taxon>
    </lineage>
</organism>
<evidence type="ECO:0000313" key="1">
    <source>
        <dbReference type="EMBL" id="GBP15813.1"/>
    </source>
</evidence>
<comment type="caution">
    <text evidence="1">The sequence shown here is derived from an EMBL/GenBank/DDBJ whole genome shotgun (WGS) entry which is preliminary data.</text>
</comment>
<dbReference type="AlphaFoldDB" id="A0A4C1TPA5"/>
<reference evidence="1 2" key="1">
    <citation type="journal article" date="2019" name="Commun. Biol.">
        <title>The bagworm genome reveals a unique fibroin gene that provides high tensile strength.</title>
        <authorList>
            <person name="Kono N."/>
            <person name="Nakamura H."/>
            <person name="Ohtoshi R."/>
            <person name="Tomita M."/>
            <person name="Numata K."/>
            <person name="Arakawa K."/>
        </authorList>
    </citation>
    <scope>NUCLEOTIDE SEQUENCE [LARGE SCALE GENOMIC DNA]</scope>
</reference>
<name>A0A4C1TPA5_EUMVA</name>
<accession>A0A4C1TPA5</accession>